<evidence type="ECO:0000313" key="2">
    <source>
        <dbReference type="EMBL" id="CAH0369991.1"/>
    </source>
</evidence>
<evidence type="ECO:0000256" key="1">
    <source>
        <dbReference type="SAM" id="MobiDB-lite"/>
    </source>
</evidence>
<evidence type="ECO:0000313" key="3">
    <source>
        <dbReference type="Proteomes" id="UP000789595"/>
    </source>
</evidence>
<evidence type="ECO:0008006" key="4">
    <source>
        <dbReference type="Google" id="ProtNLM"/>
    </source>
</evidence>
<dbReference type="Proteomes" id="UP000789595">
    <property type="component" value="Unassembled WGS sequence"/>
</dbReference>
<name>A0A8J2SLK2_9STRA</name>
<organism evidence="2 3">
    <name type="scientific">Pelagomonas calceolata</name>
    <dbReference type="NCBI Taxonomy" id="35677"/>
    <lineage>
        <taxon>Eukaryota</taxon>
        <taxon>Sar</taxon>
        <taxon>Stramenopiles</taxon>
        <taxon>Ochrophyta</taxon>
        <taxon>Pelagophyceae</taxon>
        <taxon>Pelagomonadales</taxon>
        <taxon>Pelagomonadaceae</taxon>
        <taxon>Pelagomonas</taxon>
    </lineage>
</organism>
<dbReference type="EMBL" id="CAKKNE010000002">
    <property type="protein sequence ID" value="CAH0369991.1"/>
    <property type="molecule type" value="Genomic_DNA"/>
</dbReference>
<sequence>MSTAANDGAPTAAGPPAAPPGAATAATATPPATTHEAWLTPSAAGYKIQLQEDVHGRTLIAGFVDVRVREQSGLQVDDVILSIRGESVEGLAFARTTEMIRHHAREFETLVLKKEYRDSGKQRKRRKTAAGQLTAAVRSCYQSASRRFGTDLADWNDASLRTYKERLDAAYPQGFPSTHHYDDLRPRYEKLELELERLDRSS</sequence>
<gene>
    <name evidence="2" type="ORF">PECAL_2P31380</name>
</gene>
<protein>
    <recommendedName>
        <fullName evidence="4">PDZ domain-containing protein</fullName>
    </recommendedName>
</protein>
<comment type="caution">
    <text evidence="2">The sequence shown here is derived from an EMBL/GenBank/DDBJ whole genome shotgun (WGS) entry which is preliminary data.</text>
</comment>
<accession>A0A8J2SLK2</accession>
<dbReference type="InterPro" id="IPR036034">
    <property type="entry name" value="PDZ_sf"/>
</dbReference>
<feature type="region of interest" description="Disordered" evidence="1">
    <location>
        <begin position="1"/>
        <end position="32"/>
    </location>
</feature>
<proteinExistence type="predicted"/>
<dbReference type="Gene3D" id="2.30.42.10">
    <property type="match status" value="1"/>
</dbReference>
<reference evidence="2" key="1">
    <citation type="submission" date="2021-11" db="EMBL/GenBank/DDBJ databases">
        <authorList>
            <consortium name="Genoscope - CEA"/>
            <person name="William W."/>
        </authorList>
    </citation>
    <scope>NUCLEOTIDE SEQUENCE</scope>
</reference>
<keyword evidence="3" id="KW-1185">Reference proteome</keyword>
<dbReference type="SUPFAM" id="SSF50156">
    <property type="entry name" value="PDZ domain-like"/>
    <property type="match status" value="1"/>
</dbReference>
<dbReference type="AlphaFoldDB" id="A0A8J2SLK2"/>